<dbReference type="SMART" id="SM00871">
    <property type="entry name" value="AraC_E_bind"/>
    <property type="match status" value="1"/>
</dbReference>
<dbReference type="InterPro" id="IPR009057">
    <property type="entry name" value="Homeodomain-like_sf"/>
</dbReference>
<name>A0ABQ2NWQ6_9BACI</name>
<accession>A0ABQ2NWQ6</accession>
<dbReference type="Gene3D" id="3.20.80.10">
    <property type="entry name" value="Regulatory factor, effector binding domain"/>
    <property type="match status" value="1"/>
</dbReference>
<protein>
    <submittedName>
        <fullName evidence="5">AraC family transcriptional regulator</fullName>
    </submittedName>
</protein>
<dbReference type="Proteomes" id="UP000641206">
    <property type="component" value="Unassembled WGS sequence"/>
</dbReference>
<dbReference type="SMART" id="SM00342">
    <property type="entry name" value="HTH_ARAC"/>
    <property type="match status" value="1"/>
</dbReference>
<dbReference type="SUPFAM" id="SSF55136">
    <property type="entry name" value="Probable bacterial effector-binding domain"/>
    <property type="match status" value="1"/>
</dbReference>
<dbReference type="InterPro" id="IPR050959">
    <property type="entry name" value="MarA-like"/>
</dbReference>
<dbReference type="InterPro" id="IPR018060">
    <property type="entry name" value="HTH_AraC"/>
</dbReference>
<keyword evidence="1" id="KW-0805">Transcription regulation</keyword>
<sequence>MDTLASMNAAIDYIEEHLDKELNYQQAARIACFSEHHFKRMFSFLAGIPLSEYVRRRRLTLAALELRDHNKKVIDVALKYGYQSPDSFSRAFQELHHTLPSTVKHTRVTLKAYSRITFQLSIKGDVEMKYRFVEKDAFKAVGYKEIMRPVNGEFTPTLWSTLTDADYKKLQKLQREDTDLSGVMNITVNTCHGSEKSEEVLEYYIAVVTNQPAPNDLAALEISKHQWVVFDAEGKMPDALTNTWSRIYTDWFPTSGYELTEAPEIVKSIDDTKTEIWIPVRKR</sequence>
<gene>
    <name evidence="5" type="ORF">GCM10011346_27470</name>
</gene>
<keyword evidence="2" id="KW-0238">DNA-binding</keyword>
<dbReference type="PANTHER" id="PTHR47504">
    <property type="entry name" value="RIGHT ORIGIN-BINDING PROTEIN"/>
    <property type="match status" value="1"/>
</dbReference>
<dbReference type="RefSeq" id="WP_188734928.1">
    <property type="nucleotide sequence ID" value="NZ_BMLW01000007.1"/>
</dbReference>
<dbReference type="InterPro" id="IPR029442">
    <property type="entry name" value="GyrI-like"/>
</dbReference>
<dbReference type="PROSITE" id="PS01124">
    <property type="entry name" value="HTH_ARAC_FAMILY_2"/>
    <property type="match status" value="1"/>
</dbReference>
<dbReference type="Pfam" id="PF06445">
    <property type="entry name" value="GyrI-like"/>
    <property type="match status" value="1"/>
</dbReference>
<evidence type="ECO:0000259" key="4">
    <source>
        <dbReference type="PROSITE" id="PS01124"/>
    </source>
</evidence>
<proteinExistence type="predicted"/>
<dbReference type="InterPro" id="IPR011256">
    <property type="entry name" value="Reg_factor_effector_dom_sf"/>
</dbReference>
<dbReference type="InterPro" id="IPR010499">
    <property type="entry name" value="AraC_E-bd"/>
</dbReference>
<keyword evidence="6" id="KW-1185">Reference proteome</keyword>
<dbReference type="PANTHER" id="PTHR47504:SF5">
    <property type="entry name" value="RIGHT ORIGIN-BINDING PROTEIN"/>
    <property type="match status" value="1"/>
</dbReference>
<dbReference type="Gene3D" id="1.10.10.60">
    <property type="entry name" value="Homeodomain-like"/>
    <property type="match status" value="2"/>
</dbReference>
<evidence type="ECO:0000313" key="5">
    <source>
        <dbReference type="EMBL" id="GGP12236.1"/>
    </source>
</evidence>
<evidence type="ECO:0000313" key="6">
    <source>
        <dbReference type="Proteomes" id="UP000641206"/>
    </source>
</evidence>
<keyword evidence="3" id="KW-0804">Transcription</keyword>
<dbReference type="Pfam" id="PF12833">
    <property type="entry name" value="HTH_18"/>
    <property type="match status" value="1"/>
</dbReference>
<evidence type="ECO:0000256" key="1">
    <source>
        <dbReference type="ARBA" id="ARBA00023015"/>
    </source>
</evidence>
<evidence type="ECO:0000256" key="2">
    <source>
        <dbReference type="ARBA" id="ARBA00023125"/>
    </source>
</evidence>
<feature type="domain" description="HTH araC/xylS-type" evidence="4">
    <location>
        <begin position="8"/>
        <end position="106"/>
    </location>
</feature>
<dbReference type="EMBL" id="BMLW01000007">
    <property type="protein sequence ID" value="GGP12236.1"/>
    <property type="molecule type" value="Genomic_DNA"/>
</dbReference>
<organism evidence="5 6">
    <name type="scientific">Oceanobacillus neutriphilus</name>
    <dbReference type="NCBI Taxonomy" id="531815"/>
    <lineage>
        <taxon>Bacteria</taxon>
        <taxon>Bacillati</taxon>
        <taxon>Bacillota</taxon>
        <taxon>Bacilli</taxon>
        <taxon>Bacillales</taxon>
        <taxon>Bacillaceae</taxon>
        <taxon>Oceanobacillus</taxon>
    </lineage>
</organism>
<reference evidence="6" key="1">
    <citation type="journal article" date="2019" name="Int. J. Syst. Evol. Microbiol.">
        <title>The Global Catalogue of Microorganisms (GCM) 10K type strain sequencing project: providing services to taxonomists for standard genome sequencing and annotation.</title>
        <authorList>
            <consortium name="The Broad Institute Genomics Platform"/>
            <consortium name="The Broad Institute Genome Sequencing Center for Infectious Disease"/>
            <person name="Wu L."/>
            <person name="Ma J."/>
        </authorList>
    </citation>
    <scope>NUCLEOTIDE SEQUENCE [LARGE SCALE GENOMIC DNA]</scope>
    <source>
        <strain evidence="6">CGMCC 1.7693</strain>
    </source>
</reference>
<comment type="caution">
    <text evidence="5">The sequence shown here is derived from an EMBL/GenBank/DDBJ whole genome shotgun (WGS) entry which is preliminary data.</text>
</comment>
<evidence type="ECO:0000256" key="3">
    <source>
        <dbReference type="ARBA" id="ARBA00023163"/>
    </source>
</evidence>
<dbReference type="SUPFAM" id="SSF46689">
    <property type="entry name" value="Homeodomain-like"/>
    <property type="match status" value="2"/>
</dbReference>